<dbReference type="GO" id="GO:0006355">
    <property type="term" value="P:regulation of DNA-templated transcription"/>
    <property type="evidence" value="ECO:0007669"/>
    <property type="project" value="InterPro"/>
</dbReference>
<feature type="compositionally biased region" description="Low complexity" evidence="2">
    <location>
        <begin position="248"/>
        <end position="272"/>
    </location>
</feature>
<feature type="compositionally biased region" description="Low complexity" evidence="2">
    <location>
        <begin position="843"/>
        <end position="852"/>
    </location>
</feature>
<feature type="region of interest" description="Disordered" evidence="2">
    <location>
        <begin position="799"/>
        <end position="892"/>
    </location>
</feature>
<evidence type="ECO:0008006" key="5">
    <source>
        <dbReference type="Google" id="ProtNLM"/>
    </source>
</evidence>
<protein>
    <recommendedName>
        <fullName evidence="5">Frequency clock protein</fullName>
    </recommendedName>
</protein>
<accession>A0A2K1QRA4</accession>
<feature type="compositionally biased region" description="Low complexity" evidence="2">
    <location>
        <begin position="1"/>
        <end position="15"/>
    </location>
</feature>
<feature type="compositionally biased region" description="Basic and acidic residues" evidence="2">
    <location>
        <begin position="961"/>
        <end position="971"/>
    </location>
</feature>
<keyword evidence="4" id="KW-1185">Reference proteome</keyword>
<feature type="region of interest" description="Disordered" evidence="2">
    <location>
        <begin position="225"/>
        <end position="286"/>
    </location>
</feature>
<proteinExistence type="predicted"/>
<comment type="caution">
    <text evidence="3">The sequence shown here is derived from an EMBL/GenBank/DDBJ whole genome shotgun (WGS) entry which is preliminary data.</text>
</comment>
<feature type="region of interest" description="Disordered" evidence="2">
    <location>
        <begin position="502"/>
        <end position="554"/>
    </location>
</feature>
<evidence type="ECO:0000256" key="1">
    <source>
        <dbReference type="SAM" id="Coils"/>
    </source>
</evidence>
<feature type="compositionally biased region" description="Acidic residues" evidence="2">
    <location>
        <begin position="822"/>
        <end position="834"/>
    </location>
</feature>
<dbReference type="OrthoDB" id="2536795at2759"/>
<dbReference type="AlphaFoldDB" id="A0A2K1QRA4"/>
<keyword evidence="1" id="KW-0175">Coiled coil</keyword>
<feature type="compositionally biased region" description="Polar residues" evidence="2">
    <location>
        <begin position="506"/>
        <end position="532"/>
    </location>
</feature>
<feature type="region of interest" description="Disordered" evidence="2">
    <location>
        <begin position="961"/>
        <end position="981"/>
    </location>
</feature>
<dbReference type="InParanoid" id="A0A2K1QRA4"/>
<feature type="compositionally biased region" description="Acidic residues" evidence="2">
    <location>
        <begin position="863"/>
        <end position="875"/>
    </location>
</feature>
<feature type="region of interest" description="Disordered" evidence="2">
    <location>
        <begin position="914"/>
        <end position="940"/>
    </location>
</feature>
<dbReference type="GO" id="GO:0005737">
    <property type="term" value="C:cytoplasm"/>
    <property type="evidence" value="ECO:0007669"/>
    <property type="project" value="InterPro"/>
</dbReference>
<dbReference type="GO" id="GO:0007623">
    <property type="term" value="P:circadian rhythm"/>
    <property type="evidence" value="ECO:0007669"/>
    <property type="project" value="InterPro"/>
</dbReference>
<feature type="compositionally biased region" description="Polar residues" evidence="2">
    <location>
        <begin position="76"/>
        <end position="100"/>
    </location>
</feature>
<evidence type="ECO:0000313" key="3">
    <source>
        <dbReference type="EMBL" id="PNS17499.1"/>
    </source>
</evidence>
<feature type="compositionally biased region" description="Acidic residues" evidence="2">
    <location>
        <begin position="577"/>
        <end position="591"/>
    </location>
</feature>
<evidence type="ECO:0000256" key="2">
    <source>
        <dbReference type="SAM" id="MobiDB-lite"/>
    </source>
</evidence>
<gene>
    <name evidence="3" type="ORF">CAC42_8042</name>
</gene>
<feature type="region of interest" description="Disordered" evidence="2">
    <location>
        <begin position="696"/>
        <end position="720"/>
    </location>
</feature>
<sequence>MEVDTSSSNSQSSGSLHPRRQPAHKSVSLLHSPRPIRARSHEPGTGPLKQSAEPIRRPSSSPSSLKPLVGKDDSGESSNAEKWFEKSNNYASRNSTSFVDNSPPFFLQNSSSDETPPEGVAARARHQFISQPGSGSLPLRTGLLHLGTDHSSTEDFRSVIDDLTIENKKLKRKLKTYEKLHDSHLKDQKLFEVRVHGLPTSKKKELEEMLRRFALGLNPQAQNELVDNMFSSPPPALPRQKSGSSSTSNPNADSAYASASASGQGSSALSNSDSKKKQFATSARSRQQNIQTYLHDIPEGLLPRHPAAMTEKAKKKLVVRRLEQIFAGKGAVAGSQQPQQQQEVSQLAAKIDQRDMVNRGQKASPEGIREAMIMSEIIANQEAAAEQVQRDTNLTTKAKQSPPIANKAVDQRPTRPLDLDPFRAQVPSENMQYIRHLGFSPPGTEAMSPPEDGHGWIYLNLLINMAQLHTINVTPDFVRRALADHSKKFELSSCGRKVRWRGGKSITKNSSDGDSTPSNGGATVPNGMSTERGSPRKKLKTSQQGSTPDGRPSRTEILQQEQRLAYTPLFYHRDSNDDSDLSTSEDEEENTTESAFPFPVAGDSSGMASSGVKTTSTKRKRARENGPIIFYNNAKFCTDLSGDTKTEEGMLYNAFLYHSVAAQPVGVPVSGSPSRPYEAKGPLATAFELPEAMDLDDNPIPADQELDFPSASPMSDQSGKDRKAIQFEVSGLGGVYPADNFAINVESRHSRVDHVTAPMTLGQGMPRPYPSKIAHVLSDSDDATHRRARMAFHKEVVASSTQLLEPSKLPDASCFMPASDTSPDEDDETSDAEDAMSILPESADAPAPAAAPQRIEMDYTSSDSEDGDDEDEESESGSIDLLANARELDPDAIRARERQYDAEMADRLAEEIPAGSSAATAGGGSGFASPKSGVDREEWEAAKREIRERMKGKDLEMKRERWEGGKAEARGILKRKSGLGE</sequence>
<dbReference type="InterPro" id="IPR018554">
    <property type="entry name" value="FRQ"/>
</dbReference>
<organism evidence="3 4">
    <name type="scientific">Sphaceloma murrayae</name>
    <dbReference type="NCBI Taxonomy" id="2082308"/>
    <lineage>
        <taxon>Eukaryota</taxon>
        <taxon>Fungi</taxon>
        <taxon>Dikarya</taxon>
        <taxon>Ascomycota</taxon>
        <taxon>Pezizomycotina</taxon>
        <taxon>Dothideomycetes</taxon>
        <taxon>Dothideomycetidae</taxon>
        <taxon>Myriangiales</taxon>
        <taxon>Elsinoaceae</taxon>
        <taxon>Sphaceloma</taxon>
    </lineage>
</organism>
<dbReference type="GO" id="GO:0005634">
    <property type="term" value="C:nucleus"/>
    <property type="evidence" value="ECO:0007669"/>
    <property type="project" value="InterPro"/>
</dbReference>
<feature type="region of interest" description="Disordered" evidence="2">
    <location>
        <begin position="569"/>
        <end position="620"/>
    </location>
</feature>
<evidence type="ECO:0000313" key="4">
    <source>
        <dbReference type="Proteomes" id="UP000243797"/>
    </source>
</evidence>
<name>A0A2K1QRA4_9PEZI</name>
<dbReference type="STRING" id="2082308.A0A2K1QRA4"/>
<feature type="region of interest" description="Disordered" evidence="2">
    <location>
        <begin position="396"/>
        <end position="417"/>
    </location>
</feature>
<reference evidence="3 4" key="1">
    <citation type="submission" date="2017-06" db="EMBL/GenBank/DDBJ databases">
        <title>Draft genome sequence of a variant of Elsinoe murrayae.</title>
        <authorList>
            <person name="Cheng Q."/>
        </authorList>
    </citation>
    <scope>NUCLEOTIDE SEQUENCE [LARGE SCALE GENOMIC DNA]</scope>
    <source>
        <strain evidence="3 4">CQ-2017a</strain>
    </source>
</reference>
<feature type="compositionally biased region" description="Basic residues" evidence="2">
    <location>
        <begin position="972"/>
        <end position="981"/>
    </location>
</feature>
<feature type="coiled-coil region" evidence="1">
    <location>
        <begin position="160"/>
        <end position="187"/>
    </location>
</feature>
<feature type="region of interest" description="Disordered" evidence="2">
    <location>
        <begin position="1"/>
        <end position="121"/>
    </location>
</feature>
<dbReference type="Pfam" id="PF09421">
    <property type="entry name" value="FRQ"/>
    <property type="match status" value="1"/>
</dbReference>
<dbReference type="EMBL" id="NKHZ01000050">
    <property type="protein sequence ID" value="PNS17499.1"/>
    <property type="molecule type" value="Genomic_DNA"/>
</dbReference>
<dbReference type="Proteomes" id="UP000243797">
    <property type="component" value="Unassembled WGS sequence"/>
</dbReference>
<feature type="compositionally biased region" description="Polar residues" evidence="2">
    <location>
        <begin position="606"/>
        <end position="615"/>
    </location>
</feature>